<evidence type="ECO:0000313" key="1">
    <source>
        <dbReference type="EMBL" id="EFW03419.1"/>
    </source>
</evidence>
<dbReference type="Proteomes" id="UP000003157">
    <property type="component" value="Unassembled WGS sequence"/>
</dbReference>
<dbReference type="EMBL" id="ADKX01000046">
    <property type="protein sequence ID" value="EFW03419.1"/>
    <property type="molecule type" value="Genomic_DNA"/>
</dbReference>
<comment type="caution">
    <text evidence="1">The sequence shown here is derived from an EMBL/GenBank/DDBJ whole genome shotgun (WGS) entry which is preliminary data.</text>
</comment>
<keyword evidence="2" id="KW-1185">Reference proteome</keyword>
<dbReference type="STRING" id="100884.GCA_000269565_03631"/>
<sequence>MITVQSNNIRRDMNSMSFVGMTICDDGIVAFGDSKGTIRDALGNSKEDTKRGNIQKVFKNNHYVLVTCNANTFFDESNFNINIENFMLDNINNYNNYFDFFEKLLCRISSNQLNFNNLYKFIIGSKDEFGYYVQHVDIINNQIIICKKFRDLQTYTMGNDYYTHLTYTFNFRLNQILLIQNEIKDKIENIIKDVDKFSSYNPVGLPVNVEIFQ</sequence>
<dbReference type="GeneID" id="78231383"/>
<organism evidence="1 2">
    <name type="scientific">Coprobacillus cateniformis</name>
    <dbReference type="NCBI Taxonomy" id="100884"/>
    <lineage>
        <taxon>Bacteria</taxon>
        <taxon>Bacillati</taxon>
        <taxon>Bacillota</taxon>
        <taxon>Erysipelotrichia</taxon>
        <taxon>Erysipelotrichales</taxon>
        <taxon>Coprobacillaceae</taxon>
        <taxon>Coprobacillus</taxon>
    </lineage>
</organism>
<proteinExistence type="predicted"/>
<accession>E7GEG8</accession>
<dbReference type="HOGENOM" id="CLU_1292593_0_0_9"/>
<name>E7GEG8_9FIRM</name>
<protein>
    <submittedName>
        <fullName evidence="1">Uncharacterized protein</fullName>
    </submittedName>
</protein>
<reference evidence="1 2" key="1">
    <citation type="submission" date="2010-12" db="EMBL/GenBank/DDBJ databases">
        <title>The Genome Sequence of Coprobacillus sp. strain 29_1.</title>
        <authorList>
            <consortium name="The Broad Institute Genome Sequencing Platform"/>
            <person name="Earl A."/>
            <person name="Ward D."/>
            <person name="Feldgarden M."/>
            <person name="Gevers D."/>
            <person name="Daigneault M."/>
            <person name="Sibley C.D."/>
            <person name="White A."/>
            <person name="Strauss J."/>
            <person name="Allen-Vercoe E."/>
            <person name="Young S.K."/>
            <person name="Zeng Q."/>
            <person name="Gargeya S."/>
            <person name="Fitzgerald M."/>
            <person name="Haas B."/>
            <person name="Abouelleil A."/>
            <person name="Alvarado L."/>
            <person name="Arachchi H.M."/>
            <person name="Berlin A."/>
            <person name="Brown A."/>
            <person name="Chapman S.B."/>
            <person name="Chen Z."/>
            <person name="Dunbar C."/>
            <person name="Freedman E."/>
            <person name="Gearin G."/>
            <person name="Gellesch M."/>
            <person name="Goldberg J."/>
            <person name="Griggs A."/>
            <person name="Gujja S."/>
            <person name="Heilman E."/>
            <person name="Heiman D."/>
            <person name="Howarth C."/>
            <person name="Larson L."/>
            <person name="Lui A."/>
            <person name="MacDonald P.J.P."/>
            <person name="Mehta T."/>
            <person name="Montmayeur A."/>
            <person name="Murphy C."/>
            <person name="Neiman D."/>
            <person name="Pearson M."/>
            <person name="Priest M."/>
            <person name="Roberts A."/>
            <person name="Saif S."/>
            <person name="Shea T."/>
            <person name="Shenoy N."/>
            <person name="Sisk P."/>
            <person name="Stolte C."/>
            <person name="Sykes S."/>
            <person name="White J."/>
            <person name="Yandava C."/>
            <person name="Nusbaum C."/>
            <person name="Birren B."/>
        </authorList>
    </citation>
    <scope>NUCLEOTIDE SEQUENCE [LARGE SCALE GENOMIC DNA]</scope>
    <source>
        <strain evidence="1 2">29_1</strain>
    </source>
</reference>
<gene>
    <name evidence="1" type="ORF">HMPREF9488_03110</name>
</gene>
<evidence type="ECO:0000313" key="2">
    <source>
        <dbReference type="Proteomes" id="UP000003157"/>
    </source>
</evidence>
<dbReference type="AlphaFoldDB" id="E7GEG8"/>
<dbReference type="RefSeq" id="WP_008790192.1">
    <property type="nucleotide sequence ID" value="NZ_AKCB01000004.1"/>
</dbReference>